<reference evidence="2" key="1">
    <citation type="submission" date="2020-05" db="EMBL/GenBank/DDBJ databases">
        <authorList>
            <person name="Chiriac C."/>
            <person name="Salcher M."/>
            <person name="Ghai R."/>
            <person name="Kavagutti S V."/>
        </authorList>
    </citation>
    <scope>NUCLEOTIDE SEQUENCE</scope>
</reference>
<protein>
    <recommendedName>
        <fullName evidence="3">Holin</fullName>
    </recommendedName>
</protein>
<gene>
    <name evidence="2" type="ORF">UFOVP1406_15</name>
</gene>
<organism evidence="2">
    <name type="scientific">uncultured Caudovirales phage</name>
    <dbReference type="NCBI Taxonomy" id="2100421"/>
    <lineage>
        <taxon>Viruses</taxon>
        <taxon>Duplodnaviria</taxon>
        <taxon>Heunggongvirae</taxon>
        <taxon>Uroviricota</taxon>
        <taxon>Caudoviricetes</taxon>
        <taxon>Peduoviridae</taxon>
        <taxon>Maltschvirus</taxon>
        <taxon>Maltschvirus maltsch</taxon>
    </lineage>
</organism>
<keyword evidence="1" id="KW-0812">Transmembrane</keyword>
<evidence type="ECO:0000313" key="2">
    <source>
        <dbReference type="EMBL" id="CAB4205022.1"/>
    </source>
</evidence>
<sequence length="103" mass="11015">MVLVIGKESKRLSNEQLKARLIVFIGICLALVFAFSVLGMLYALIFVTQPIGAQAPNDKAFIDILTTLTVFLTGALGSVLASNGLKDKASEKSADTPKDTRES</sequence>
<keyword evidence="1" id="KW-1133">Transmembrane helix</keyword>
<dbReference type="EMBL" id="LR797354">
    <property type="protein sequence ID" value="CAB4205022.1"/>
    <property type="molecule type" value="Genomic_DNA"/>
</dbReference>
<accession>A0A6J5S880</accession>
<evidence type="ECO:0008006" key="3">
    <source>
        <dbReference type="Google" id="ProtNLM"/>
    </source>
</evidence>
<feature type="transmembrane region" description="Helical" evidence="1">
    <location>
        <begin position="60"/>
        <end position="82"/>
    </location>
</feature>
<evidence type="ECO:0000256" key="1">
    <source>
        <dbReference type="SAM" id="Phobius"/>
    </source>
</evidence>
<feature type="transmembrane region" description="Helical" evidence="1">
    <location>
        <begin position="21"/>
        <end position="48"/>
    </location>
</feature>
<name>A0A6J5S880_9CAUD</name>
<keyword evidence="1" id="KW-0472">Membrane</keyword>
<proteinExistence type="predicted"/>